<evidence type="ECO:0000256" key="2">
    <source>
        <dbReference type="SAM" id="Phobius"/>
    </source>
</evidence>
<keyword evidence="2" id="KW-0812">Transmembrane</keyword>
<keyword evidence="4" id="KW-1185">Reference proteome</keyword>
<evidence type="ECO:0000313" key="3">
    <source>
        <dbReference type="EMBL" id="WSD09340.1"/>
    </source>
</evidence>
<feature type="region of interest" description="Disordered" evidence="1">
    <location>
        <begin position="155"/>
        <end position="191"/>
    </location>
</feature>
<dbReference type="GeneID" id="91546649"/>
<keyword evidence="2" id="KW-1133">Transmembrane helix</keyword>
<feature type="transmembrane region" description="Helical" evidence="2">
    <location>
        <begin position="6"/>
        <end position="28"/>
    </location>
</feature>
<name>A0ABZ1GVX8_9ACTN</name>
<dbReference type="EMBL" id="CP109134">
    <property type="protein sequence ID" value="WSD09340.1"/>
    <property type="molecule type" value="Genomic_DNA"/>
</dbReference>
<accession>A0ABZ1GVX8</accession>
<protein>
    <recommendedName>
        <fullName evidence="5">Secreted protein</fullName>
    </recommendedName>
</protein>
<reference evidence="3 4" key="1">
    <citation type="submission" date="2022-10" db="EMBL/GenBank/DDBJ databases">
        <title>The complete genomes of actinobacterial strains from the NBC collection.</title>
        <authorList>
            <person name="Joergensen T.S."/>
            <person name="Alvarez Arevalo M."/>
            <person name="Sterndorff E.B."/>
            <person name="Faurdal D."/>
            <person name="Vuksanovic O."/>
            <person name="Mourched A.-S."/>
            <person name="Charusanti P."/>
            <person name="Shaw S."/>
            <person name="Blin K."/>
            <person name="Weber T."/>
        </authorList>
    </citation>
    <scope>NUCLEOTIDE SEQUENCE [LARGE SCALE GENOMIC DNA]</scope>
    <source>
        <strain evidence="3 4">NBC 01753</strain>
    </source>
</reference>
<dbReference type="RefSeq" id="WP_326755113.1">
    <property type="nucleotide sequence ID" value="NZ_CP109134.1"/>
</dbReference>
<dbReference type="Proteomes" id="UP001335325">
    <property type="component" value="Chromosome"/>
</dbReference>
<evidence type="ECO:0000313" key="4">
    <source>
        <dbReference type="Proteomes" id="UP001335325"/>
    </source>
</evidence>
<gene>
    <name evidence="3" type="ORF">OIE73_28765</name>
</gene>
<keyword evidence="2" id="KW-0472">Membrane</keyword>
<feature type="compositionally biased region" description="Basic and acidic residues" evidence="1">
    <location>
        <begin position="165"/>
        <end position="191"/>
    </location>
</feature>
<evidence type="ECO:0008006" key="5">
    <source>
        <dbReference type="Google" id="ProtNLM"/>
    </source>
</evidence>
<proteinExistence type="predicted"/>
<evidence type="ECO:0000256" key="1">
    <source>
        <dbReference type="SAM" id="MobiDB-lite"/>
    </source>
</evidence>
<organism evidence="3 4">
    <name type="scientific">Streptomyces hirsutus</name>
    <dbReference type="NCBI Taxonomy" id="35620"/>
    <lineage>
        <taxon>Bacteria</taxon>
        <taxon>Bacillati</taxon>
        <taxon>Actinomycetota</taxon>
        <taxon>Actinomycetes</taxon>
        <taxon>Kitasatosporales</taxon>
        <taxon>Streptomycetaceae</taxon>
        <taxon>Streptomyces</taxon>
    </lineage>
</organism>
<sequence length="191" mass="21600">MQPEVLSGLIGFGGAAVGAGGAFLGTWLQQRHQAQLEQQRWEKARADLLEERGRAAADKALAELYVLRRHISSWKVGMSAEEKSQWYRTGHGHTDNTELNAALIPEANELRERLRNALEVVRTSMHVDAWESEHEPYLSGFDTEHAIALLSAYMRGDPLPSPSPREARESVEREMREEAWAEEERQRSNPS</sequence>